<protein>
    <submittedName>
        <fullName evidence="1">Uncharacterized protein</fullName>
    </submittedName>
</protein>
<name>A0A3P5YW11_BRACM</name>
<dbReference type="GO" id="GO:0006099">
    <property type="term" value="P:tricarboxylic acid cycle"/>
    <property type="evidence" value="ECO:0007669"/>
    <property type="project" value="InterPro"/>
</dbReference>
<dbReference type="GO" id="GO:0045273">
    <property type="term" value="C:respiratory chain complex II (succinate dehydrogenase)"/>
    <property type="evidence" value="ECO:0007669"/>
    <property type="project" value="InterPro"/>
</dbReference>
<proteinExistence type="predicted"/>
<organism evidence="1">
    <name type="scientific">Brassica campestris</name>
    <name type="common">Field mustard</name>
    <dbReference type="NCBI Taxonomy" id="3711"/>
    <lineage>
        <taxon>Eukaryota</taxon>
        <taxon>Viridiplantae</taxon>
        <taxon>Streptophyta</taxon>
        <taxon>Embryophyta</taxon>
        <taxon>Tracheophyta</taxon>
        <taxon>Spermatophyta</taxon>
        <taxon>Magnoliopsida</taxon>
        <taxon>eudicotyledons</taxon>
        <taxon>Gunneridae</taxon>
        <taxon>Pentapetalae</taxon>
        <taxon>rosids</taxon>
        <taxon>malvids</taxon>
        <taxon>Brassicales</taxon>
        <taxon>Brassicaceae</taxon>
        <taxon>Brassiceae</taxon>
        <taxon>Brassica</taxon>
    </lineage>
</organism>
<sequence length="92" mass="10159">MILMSSFHTVVKKDEDVKVIEVAVVQVRNFSEDVSHMQEIKDSDVLNGCKALMPADLEALPYAVGHDAKNTISRNTEDKAGQEAGYRLALIL</sequence>
<dbReference type="InterPro" id="IPR025397">
    <property type="entry name" value="SDH5"/>
</dbReference>
<dbReference type="EMBL" id="LR031570">
    <property type="protein sequence ID" value="VDC71119.1"/>
    <property type="molecule type" value="Genomic_DNA"/>
</dbReference>
<dbReference type="AlphaFoldDB" id="A0A3P5YW11"/>
<evidence type="ECO:0000313" key="1">
    <source>
        <dbReference type="EMBL" id="VDC71119.1"/>
    </source>
</evidence>
<gene>
    <name evidence="1" type="ORF">BRAA05T20833Z</name>
</gene>
<accession>A0A3P5YW11</accession>
<reference evidence="1" key="1">
    <citation type="submission" date="2018-11" db="EMBL/GenBank/DDBJ databases">
        <authorList>
            <consortium name="Genoscope - CEA"/>
            <person name="William W."/>
        </authorList>
    </citation>
    <scope>NUCLEOTIDE SEQUENCE</scope>
</reference>
<dbReference type="PANTHER" id="PTHR36139:SF1">
    <property type="entry name" value="SUCCINATE DEHYDROGENASE SUBUNIT 5, MITOCHONDRIAL"/>
    <property type="match status" value="1"/>
</dbReference>
<dbReference type="PANTHER" id="PTHR36139">
    <property type="entry name" value="SUCCINATE DEHYDROGENASE SUBUNIT 5, MITOCHONDRIAL"/>
    <property type="match status" value="1"/>
</dbReference>
<dbReference type="Pfam" id="PF14290">
    <property type="entry name" value="SDH5_plant"/>
    <property type="match status" value="1"/>
</dbReference>